<feature type="chain" id="PRO_5027626191" evidence="2">
    <location>
        <begin position="20"/>
        <end position="212"/>
    </location>
</feature>
<dbReference type="AlphaFoldDB" id="A0A6P6R1V3"/>
<feature type="domain" description="Ig-like" evidence="3">
    <location>
        <begin position="29"/>
        <end position="127"/>
    </location>
</feature>
<keyword evidence="1" id="KW-0812">Transmembrane</keyword>
<dbReference type="PROSITE" id="PS50835">
    <property type="entry name" value="IG_LIKE"/>
    <property type="match status" value="1"/>
</dbReference>
<dbReference type="Proteomes" id="UP000515129">
    <property type="component" value="Chromosome 16"/>
</dbReference>
<keyword evidence="1" id="KW-1133">Transmembrane helix</keyword>
<evidence type="ECO:0000256" key="1">
    <source>
        <dbReference type="SAM" id="Phobius"/>
    </source>
</evidence>
<dbReference type="InterPro" id="IPR003599">
    <property type="entry name" value="Ig_sub"/>
</dbReference>
<evidence type="ECO:0000256" key="2">
    <source>
        <dbReference type="SAM" id="SignalP"/>
    </source>
</evidence>
<reference evidence="5" key="1">
    <citation type="submission" date="2025-08" db="UniProtKB">
        <authorList>
            <consortium name="RefSeq"/>
        </authorList>
    </citation>
    <scope>IDENTIFICATION</scope>
    <source>
        <strain evidence="5">Wakin</strain>
        <tissue evidence="5">Muscle</tissue>
    </source>
</reference>
<dbReference type="KEGG" id="caua:113115960"/>
<proteinExistence type="predicted"/>
<dbReference type="PANTHER" id="PTHR15193">
    <property type="entry name" value="CD83 ANTIGEN"/>
    <property type="match status" value="1"/>
</dbReference>
<dbReference type="SMART" id="SM00408">
    <property type="entry name" value="IGc2"/>
    <property type="match status" value="1"/>
</dbReference>
<feature type="transmembrane region" description="Helical" evidence="1">
    <location>
        <begin position="148"/>
        <end position="171"/>
    </location>
</feature>
<sequence length="212" mass="23866">MHHFSELVAFLVILAVAEGARREVRFFSGEDAVLSCAAKSKPDVQYRSVIWYKVSGEPSQLLSGLVRKKLIENNGTVEKYRSVEREVELLESSMSLLLTNVTAEDSGIYKCFLSAPLGHQNQEGEIVLKVDEDGTVEKILVFNISDTIYGVLAVLVLIIAFLMFCISYVCLRNVFLSNKKLLKDSLLKIQHQEKNLIVPEHLICKTMPEVYV</sequence>
<feature type="signal peptide" evidence="2">
    <location>
        <begin position="1"/>
        <end position="19"/>
    </location>
</feature>
<dbReference type="OrthoDB" id="9422899at2759"/>
<evidence type="ECO:0000259" key="3">
    <source>
        <dbReference type="PROSITE" id="PS50835"/>
    </source>
</evidence>
<dbReference type="SMART" id="SM00409">
    <property type="entry name" value="IG"/>
    <property type="match status" value="1"/>
</dbReference>
<organism evidence="4 5">
    <name type="scientific">Carassius auratus</name>
    <name type="common">Goldfish</name>
    <dbReference type="NCBI Taxonomy" id="7957"/>
    <lineage>
        <taxon>Eukaryota</taxon>
        <taxon>Metazoa</taxon>
        <taxon>Chordata</taxon>
        <taxon>Craniata</taxon>
        <taxon>Vertebrata</taxon>
        <taxon>Euteleostomi</taxon>
        <taxon>Actinopterygii</taxon>
        <taxon>Neopterygii</taxon>
        <taxon>Teleostei</taxon>
        <taxon>Ostariophysi</taxon>
        <taxon>Cypriniformes</taxon>
        <taxon>Cyprinidae</taxon>
        <taxon>Cyprininae</taxon>
        <taxon>Carassius</taxon>
    </lineage>
</organism>
<keyword evidence="2" id="KW-0732">Signal</keyword>
<name>A0A6P6R1V3_CARAU</name>
<gene>
    <name evidence="5" type="primary">LOC113115960</name>
</gene>
<dbReference type="InterPro" id="IPR013106">
    <property type="entry name" value="Ig_V-set"/>
</dbReference>
<dbReference type="InterPro" id="IPR007110">
    <property type="entry name" value="Ig-like_dom"/>
</dbReference>
<evidence type="ECO:0000313" key="4">
    <source>
        <dbReference type="Proteomes" id="UP000515129"/>
    </source>
</evidence>
<accession>A0A6P6R1V3</accession>
<dbReference type="InterPro" id="IPR013783">
    <property type="entry name" value="Ig-like_fold"/>
</dbReference>
<dbReference type="SMR" id="A0A6P6R1V3"/>
<dbReference type="RefSeq" id="XP_026139496.1">
    <property type="nucleotide sequence ID" value="XM_026283711.1"/>
</dbReference>
<evidence type="ECO:0000313" key="5">
    <source>
        <dbReference type="RefSeq" id="XP_026139496.1"/>
    </source>
</evidence>
<dbReference type="InterPro" id="IPR003598">
    <property type="entry name" value="Ig_sub2"/>
</dbReference>
<keyword evidence="1" id="KW-0472">Membrane</keyword>
<dbReference type="Pfam" id="PF07686">
    <property type="entry name" value="V-set"/>
    <property type="match status" value="1"/>
</dbReference>
<keyword evidence="4" id="KW-1185">Reference proteome</keyword>
<protein>
    <submittedName>
        <fullName evidence="5">Uncharacterized protein LOC113115960</fullName>
    </submittedName>
</protein>
<dbReference type="GeneID" id="113115960"/>
<dbReference type="Gene3D" id="2.60.40.10">
    <property type="entry name" value="Immunoglobulins"/>
    <property type="match status" value="1"/>
</dbReference>
<dbReference type="PANTHER" id="PTHR15193:SF1">
    <property type="entry name" value="CD83 ANTIGEN"/>
    <property type="match status" value="1"/>
</dbReference>
<dbReference type="InterPro" id="IPR036179">
    <property type="entry name" value="Ig-like_dom_sf"/>
</dbReference>
<dbReference type="SUPFAM" id="SSF48726">
    <property type="entry name" value="Immunoglobulin"/>
    <property type="match status" value="1"/>
</dbReference>